<sequence>MIHQELLDLYTDYLLSSFSLTTATGLAELVDQAYSHDQITRFLSKEDYTPKTYWQQIKSVVRQIETDDGIVIVDDTIEEKPSTDENEIVCWHYDHTQSRNVKGINLLNFVYYRDFRKGQEMTIPLAWEVVAKAASVEDPNTHKKRRKSLRSKNEMVRERLRILTFQNRIRFRYIVFDSWFSSKENMTFIRQTLHKEFVCAMKANRTVAVSLQEKTAGKFVQVSALELAPNTSRLVYLKGLDSPVCLAKQVFTNKDGSLGVLYLVSSDTALTYQELTTIYHKRWKVEEFHQSVKQHASLEKSPTKTVRTQKNHIFASLCAFVKLERLKLCTKVNRFAIKHKLYLKALQACFKELTQLKTMYNI</sequence>
<evidence type="ECO:0000259" key="1">
    <source>
        <dbReference type="Pfam" id="PF13546"/>
    </source>
</evidence>
<evidence type="ECO:0000313" key="3">
    <source>
        <dbReference type="Proteomes" id="UP000030661"/>
    </source>
</evidence>
<dbReference type="HOGENOM" id="CLU_067752_0_0_0"/>
<keyword evidence="3" id="KW-1185">Reference proteome</keyword>
<dbReference type="InterPro" id="IPR012337">
    <property type="entry name" value="RNaseH-like_sf"/>
</dbReference>
<accession>A0A081C023</accession>
<dbReference type="Pfam" id="PF13546">
    <property type="entry name" value="DDE_5"/>
    <property type="match status" value="1"/>
</dbReference>
<dbReference type="eggNOG" id="COG3385">
    <property type="taxonomic scope" value="Bacteria"/>
</dbReference>
<feature type="domain" description="Transposase IS701-like DDE" evidence="1">
    <location>
        <begin position="8"/>
        <end position="208"/>
    </location>
</feature>
<dbReference type="EMBL" id="DF820466">
    <property type="protein sequence ID" value="GAK57928.1"/>
    <property type="molecule type" value="Genomic_DNA"/>
</dbReference>
<dbReference type="STRING" id="1499967.U27_04900"/>
<organism evidence="2 3">
    <name type="scientific">Vecturithrix granuli</name>
    <dbReference type="NCBI Taxonomy" id="1499967"/>
    <lineage>
        <taxon>Bacteria</taxon>
        <taxon>Candidatus Moduliflexota</taxon>
        <taxon>Candidatus Vecturitrichia</taxon>
        <taxon>Candidatus Vecturitrichales</taxon>
        <taxon>Candidatus Vecturitrichaceae</taxon>
        <taxon>Candidatus Vecturithrix</taxon>
    </lineage>
</organism>
<name>A0A081C023_VECG1</name>
<reference evidence="2 3" key="1">
    <citation type="journal article" date="2015" name="PeerJ">
        <title>First genomic representation of candidate bacterial phylum KSB3 points to enhanced environmental sensing as a trigger of wastewater bulking.</title>
        <authorList>
            <person name="Sekiguchi Y."/>
            <person name="Ohashi A."/>
            <person name="Parks D.H."/>
            <person name="Yamauchi T."/>
            <person name="Tyson G.W."/>
            <person name="Hugenholtz P."/>
        </authorList>
    </citation>
    <scope>NUCLEOTIDE SEQUENCE [LARGE SCALE GENOMIC DNA]</scope>
</reference>
<dbReference type="AlphaFoldDB" id="A0A081C023"/>
<evidence type="ECO:0000313" key="2">
    <source>
        <dbReference type="EMBL" id="GAK57928.1"/>
    </source>
</evidence>
<gene>
    <name evidence="2" type="ORF">U27_04900</name>
</gene>
<dbReference type="SUPFAM" id="SSF53098">
    <property type="entry name" value="Ribonuclease H-like"/>
    <property type="match status" value="1"/>
</dbReference>
<protein>
    <submittedName>
        <fullName evidence="2">Transposase IS4 family protein</fullName>
    </submittedName>
</protein>
<proteinExistence type="predicted"/>
<dbReference type="InterPro" id="IPR038721">
    <property type="entry name" value="IS701-like_DDE_dom"/>
</dbReference>
<dbReference type="Proteomes" id="UP000030661">
    <property type="component" value="Unassembled WGS sequence"/>
</dbReference>